<proteinExistence type="predicted"/>
<dbReference type="EMBL" id="JARGYC010000110">
    <property type="protein sequence ID" value="MDF0603614.1"/>
    <property type="molecule type" value="Genomic_DNA"/>
</dbReference>
<keyword evidence="1" id="KW-0472">Membrane</keyword>
<accession>A0AAE3NXU0</accession>
<feature type="transmembrane region" description="Helical" evidence="1">
    <location>
        <begin position="42"/>
        <end position="63"/>
    </location>
</feature>
<gene>
    <name evidence="2" type="ORF">P1J78_23065</name>
</gene>
<sequence>MSILSESALFGLPYWFYATLPIVALIGVAASAKVLNFRIISVIYLVLIITPAVSPVSAYVTGAQFFTLQNPGLQSDLYLNSKAILFVILFAGLSTLGMLRPVSFGRSVVLPNTRVKNSTRIMVFLFFFIMFVLFLESGNVITSAYADFKTGASPRFSSVVNQAFNVSAAILIADWTTKQKHRINLFFIILFISFCLLVARRTLALGLLLVLVSIISSGRISMRTYFYVGIGFLLLAAVGTVRGVGLIELLSEGDFRERSLNVYYLPGGASNIYMSLLATIDLREAGGLPGFFEFGPWDWFAGQYEGAFLKRAYYDYNGGFFIVSLVYFHLGVFGILLFGYLLGVLVRKADNKLSRLLEEGHGGWPASVAIGFLLVLPNMVWYHPIGTLKLFAAITFGYILMALFSSGASSVRTRRSR</sequence>
<dbReference type="AlphaFoldDB" id="A0AAE3NXU0"/>
<dbReference type="Proteomes" id="UP001220964">
    <property type="component" value="Unassembled WGS sequence"/>
</dbReference>
<feature type="transmembrane region" description="Helical" evidence="1">
    <location>
        <begin position="83"/>
        <end position="102"/>
    </location>
</feature>
<keyword evidence="3" id="KW-1185">Reference proteome</keyword>
<feature type="transmembrane region" description="Helical" evidence="1">
    <location>
        <begin position="363"/>
        <end position="384"/>
    </location>
</feature>
<comment type="caution">
    <text evidence="2">The sequence shown here is derived from an EMBL/GenBank/DDBJ whole genome shotgun (WGS) entry which is preliminary data.</text>
</comment>
<reference evidence="2" key="1">
    <citation type="submission" date="2023-03" db="EMBL/GenBank/DDBJ databases">
        <title>Multiphase analysis and comparison of six strains from genera Psychromarinibacter, Lutimaribacter, and Maritimibacter, including a novel species: Psychromarinibacter sediminicola sp. nov.</title>
        <authorList>
            <person name="Wang Y.-H."/>
            <person name="Ye M.-Q."/>
            <person name="Du Z.-J."/>
        </authorList>
    </citation>
    <scope>NUCLEOTIDE SEQUENCE</scope>
    <source>
        <strain evidence="2">C21-152</strain>
    </source>
</reference>
<evidence type="ECO:0000256" key="1">
    <source>
        <dbReference type="SAM" id="Phobius"/>
    </source>
</evidence>
<feature type="transmembrane region" description="Helical" evidence="1">
    <location>
        <begin position="390"/>
        <end position="411"/>
    </location>
</feature>
<feature type="transmembrane region" description="Helical" evidence="1">
    <location>
        <begin position="185"/>
        <end position="214"/>
    </location>
</feature>
<dbReference type="RefSeq" id="WP_275569731.1">
    <property type="nucleotide sequence ID" value="NZ_JARGYC010000110.1"/>
</dbReference>
<feature type="transmembrane region" description="Helical" evidence="1">
    <location>
        <begin position="14"/>
        <end position="35"/>
    </location>
</feature>
<keyword evidence="1" id="KW-0812">Transmembrane</keyword>
<evidence type="ECO:0000313" key="2">
    <source>
        <dbReference type="EMBL" id="MDF0603614.1"/>
    </source>
</evidence>
<feature type="transmembrane region" description="Helical" evidence="1">
    <location>
        <begin position="123"/>
        <end position="146"/>
    </location>
</feature>
<feature type="transmembrane region" description="Helical" evidence="1">
    <location>
        <begin position="262"/>
        <end position="280"/>
    </location>
</feature>
<organism evidence="2 3">
    <name type="scientific">Psychromarinibacter sediminicola</name>
    <dbReference type="NCBI Taxonomy" id="3033385"/>
    <lineage>
        <taxon>Bacteria</taxon>
        <taxon>Pseudomonadati</taxon>
        <taxon>Pseudomonadota</taxon>
        <taxon>Alphaproteobacteria</taxon>
        <taxon>Rhodobacterales</taxon>
        <taxon>Paracoccaceae</taxon>
        <taxon>Psychromarinibacter</taxon>
    </lineage>
</organism>
<protein>
    <submittedName>
        <fullName evidence="2">Uncharacterized protein</fullName>
    </submittedName>
</protein>
<feature type="transmembrane region" description="Helical" evidence="1">
    <location>
        <begin position="226"/>
        <end position="250"/>
    </location>
</feature>
<keyword evidence="1" id="KW-1133">Transmembrane helix</keyword>
<feature type="transmembrane region" description="Helical" evidence="1">
    <location>
        <begin position="319"/>
        <end position="342"/>
    </location>
</feature>
<name>A0AAE3NXU0_9RHOB</name>
<evidence type="ECO:0000313" key="3">
    <source>
        <dbReference type="Proteomes" id="UP001220964"/>
    </source>
</evidence>